<feature type="chain" id="PRO_5046302058" description="Outer membrane protein beta-barrel domain-containing protein" evidence="1">
    <location>
        <begin position="21"/>
        <end position="227"/>
    </location>
</feature>
<dbReference type="InterPro" id="IPR011250">
    <property type="entry name" value="OMP/PagP_B-barrel"/>
</dbReference>
<evidence type="ECO:0000313" key="3">
    <source>
        <dbReference type="Proteomes" id="UP001501153"/>
    </source>
</evidence>
<keyword evidence="3" id="KW-1185">Reference proteome</keyword>
<comment type="caution">
    <text evidence="2">The sequence shown here is derived from an EMBL/GenBank/DDBJ whole genome shotgun (WGS) entry which is preliminary data.</text>
</comment>
<protein>
    <recommendedName>
        <fullName evidence="4">Outer membrane protein beta-barrel domain-containing protein</fullName>
    </recommendedName>
</protein>
<name>A0ABP8I5I1_9BACT</name>
<reference evidence="3" key="1">
    <citation type="journal article" date="2019" name="Int. J. Syst. Evol. Microbiol.">
        <title>The Global Catalogue of Microorganisms (GCM) 10K type strain sequencing project: providing services to taxonomists for standard genome sequencing and annotation.</title>
        <authorList>
            <consortium name="The Broad Institute Genomics Platform"/>
            <consortium name="The Broad Institute Genome Sequencing Center for Infectious Disease"/>
            <person name="Wu L."/>
            <person name="Ma J."/>
        </authorList>
    </citation>
    <scope>NUCLEOTIDE SEQUENCE [LARGE SCALE GENOMIC DNA]</scope>
    <source>
        <strain evidence="3">JCM 17923</strain>
    </source>
</reference>
<evidence type="ECO:0000313" key="2">
    <source>
        <dbReference type="EMBL" id="GAA4351668.1"/>
    </source>
</evidence>
<gene>
    <name evidence="2" type="ORF">GCM10023185_10520</name>
</gene>
<dbReference type="SUPFAM" id="SSF56925">
    <property type="entry name" value="OMPA-like"/>
    <property type="match status" value="1"/>
</dbReference>
<sequence length="227" mass="24097">MNKQLLIFTLLGGASTIAQAQSAISAGTISLGGNIGYSRNTHYSEFNNGYNTYTDETANSEFRFSPSVGYFIADNLAIGLGLGYSAQSSKITRTGPGRNSPDPLDASTTFSVGPYAEYYKMLSDQFGLTGRLGVGYQRTFQPYYSGSSANIVVEAKGNGFYAGFAPGVVFFPIPKFGISASIGGLYYSRVSTTRSNDAEGVSSHSSGFGARFGIDQLMFGGTFFPGR</sequence>
<evidence type="ECO:0008006" key="4">
    <source>
        <dbReference type="Google" id="ProtNLM"/>
    </source>
</evidence>
<dbReference type="EMBL" id="BAABGZ010000013">
    <property type="protein sequence ID" value="GAA4351668.1"/>
    <property type="molecule type" value="Genomic_DNA"/>
</dbReference>
<dbReference type="Proteomes" id="UP001501153">
    <property type="component" value="Unassembled WGS sequence"/>
</dbReference>
<accession>A0ABP8I5I1</accession>
<evidence type="ECO:0000256" key="1">
    <source>
        <dbReference type="SAM" id="SignalP"/>
    </source>
</evidence>
<feature type="signal peptide" evidence="1">
    <location>
        <begin position="1"/>
        <end position="20"/>
    </location>
</feature>
<organism evidence="2 3">
    <name type="scientific">Hymenobacter saemangeumensis</name>
    <dbReference type="NCBI Taxonomy" id="1084522"/>
    <lineage>
        <taxon>Bacteria</taxon>
        <taxon>Pseudomonadati</taxon>
        <taxon>Bacteroidota</taxon>
        <taxon>Cytophagia</taxon>
        <taxon>Cytophagales</taxon>
        <taxon>Hymenobacteraceae</taxon>
        <taxon>Hymenobacter</taxon>
    </lineage>
</organism>
<dbReference type="Gene3D" id="2.40.160.60">
    <property type="entry name" value="Outer membrane protein transport protein (OMPP1/FadL/TodX)"/>
    <property type="match status" value="1"/>
</dbReference>
<proteinExistence type="predicted"/>
<keyword evidence="1" id="KW-0732">Signal</keyword>